<accession>A0AAV8E5Z2</accession>
<evidence type="ECO:0000256" key="2">
    <source>
        <dbReference type="ARBA" id="ARBA00023015"/>
    </source>
</evidence>
<protein>
    <submittedName>
        <fullName evidence="7">Basic helix-loop-helix (BHLH) DNA-binding superfamily protein</fullName>
    </submittedName>
</protein>
<dbReference type="GO" id="GO:0003677">
    <property type="term" value="F:DNA binding"/>
    <property type="evidence" value="ECO:0007669"/>
    <property type="project" value="UniProtKB-KW"/>
</dbReference>
<organism evidence="7 8">
    <name type="scientific">Rhynchospora pubera</name>
    <dbReference type="NCBI Taxonomy" id="906938"/>
    <lineage>
        <taxon>Eukaryota</taxon>
        <taxon>Viridiplantae</taxon>
        <taxon>Streptophyta</taxon>
        <taxon>Embryophyta</taxon>
        <taxon>Tracheophyta</taxon>
        <taxon>Spermatophyta</taxon>
        <taxon>Magnoliopsida</taxon>
        <taxon>Liliopsida</taxon>
        <taxon>Poales</taxon>
        <taxon>Cyperaceae</taxon>
        <taxon>Cyperoideae</taxon>
        <taxon>Rhynchosporeae</taxon>
        <taxon>Rhynchospora</taxon>
    </lineage>
</organism>
<evidence type="ECO:0000313" key="7">
    <source>
        <dbReference type="EMBL" id="KAJ4773843.1"/>
    </source>
</evidence>
<dbReference type="Proteomes" id="UP001140206">
    <property type="component" value="Chromosome 3"/>
</dbReference>
<dbReference type="PANTHER" id="PTHR46684:SF16">
    <property type="entry name" value="TRANSCRIPTION FACTOR BHLH67-LIKE ISOFORM X2"/>
    <property type="match status" value="1"/>
</dbReference>
<comment type="similarity">
    <text evidence="1">Belongs to the bHLH protein family.</text>
</comment>
<evidence type="ECO:0000256" key="5">
    <source>
        <dbReference type="SAM" id="MobiDB-lite"/>
    </source>
</evidence>
<dbReference type="SUPFAM" id="SSF47459">
    <property type="entry name" value="HLH, helix-loop-helix DNA-binding domain"/>
    <property type="match status" value="1"/>
</dbReference>
<dbReference type="InterPro" id="IPR011598">
    <property type="entry name" value="bHLH_dom"/>
</dbReference>
<dbReference type="GO" id="GO:0010052">
    <property type="term" value="P:guard cell differentiation"/>
    <property type="evidence" value="ECO:0007669"/>
    <property type="project" value="InterPro"/>
</dbReference>
<dbReference type="InterPro" id="IPR044283">
    <property type="entry name" value="FAMA/SPEECHLESS/MUTE-like"/>
</dbReference>
<dbReference type="GO" id="GO:0003700">
    <property type="term" value="F:DNA-binding transcription factor activity"/>
    <property type="evidence" value="ECO:0007669"/>
    <property type="project" value="InterPro"/>
</dbReference>
<keyword evidence="2" id="KW-0805">Transcription regulation</keyword>
<evidence type="ECO:0000313" key="8">
    <source>
        <dbReference type="Proteomes" id="UP001140206"/>
    </source>
</evidence>
<dbReference type="EMBL" id="JAMFTS010000003">
    <property type="protein sequence ID" value="KAJ4773843.1"/>
    <property type="molecule type" value="Genomic_DNA"/>
</dbReference>
<dbReference type="Gene3D" id="4.10.280.10">
    <property type="entry name" value="Helix-loop-helix DNA-binding domain"/>
    <property type="match status" value="1"/>
</dbReference>
<dbReference type="Pfam" id="PF00010">
    <property type="entry name" value="HLH"/>
    <property type="match status" value="1"/>
</dbReference>
<evidence type="ECO:0000256" key="1">
    <source>
        <dbReference type="ARBA" id="ARBA00005510"/>
    </source>
</evidence>
<feature type="domain" description="BHLH" evidence="6">
    <location>
        <begin position="129"/>
        <end position="180"/>
    </location>
</feature>
<keyword evidence="4" id="KW-0804">Transcription</keyword>
<sequence length="326" mass="36929">MERLLQDDINEAFLFEEDMSSTSTCLGDLIPGYNPEMPFLKLLQSALQVTPSTRDTHIQNVLDCQNYHSNISIKPKIEQMESCITHEAPVVLPRPAMCSTSGGDVTMPRPRRRKRPRTSSVKKPEEAECQRRTHIAVERNRRRLMNEHFATLKSLIPPYLVQRGDQASIAGGAIHFIKDLEQHLLSLQAEKQSRTAAASVATIEGFFISPQYTGYSRCRGEGAVDVEATVVQGHVNLKVAGRREAQQLQRYIVALQELRMTVLHLMVTAVDARSVLYCFNLKVWKFDYPYQLLICVACSYVDNLCQLIMWIILGRVLLNVFFLGSC</sequence>
<dbReference type="GO" id="GO:0045893">
    <property type="term" value="P:positive regulation of DNA-templated transcription"/>
    <property type="evidence" value="ECO:0007669"/>
    <property type="project" value="TreeGrafter"/>
</dbReference>
<evidence type="ECO:0000256" key="4">
    <source>
        <dbReference type="ARBA" id="ARBA00023163"/>
    </source>
</evidence>
<proteinExistence type="inferred from homology"/>
<dbReference type="AlphaFoldDB" id="A0AAV8E5Z2"/>
<evidence type="ECO:0000256" key="3">
    <source>
        <dbReference type="ARBA" id="ARBA00023125"/>
    </source>
</evidence>
<feature type="region of interest" description="Disordered" evidence="5">
    <location>
        <begin position="95"/>
        <end position="126"/>
    </location>
</feature>
<dbReference type="GO" id="GO:0046983">
    <property type="term" value="F:protein dimerization activity"/>
    <property type="evidence" value="ECO:0007669"/>
    <property type="project" value="InterPro"/>
</dbReference>
<dbReference type="InterPro" id="IPR036638">
    <property type="entry name" value="HLH_DNA-bd_sf"/>
</dbReference>
<dbReference type="PROSITE" id="PS50888">
    <property type="entry name" value="BHLH"/>
    <property type="match status" value="1"/>
</dbReference>
<evidence type="ECO:0000259" key="6">
    <source>
        <dbReference type="PROSITE" id="PS50888"/>
    </source>
</evidence>
<keyword evidence="8" id="KW-1185">Reference proteome</keyword>
<dbReference type="GO" id="GO:0005634">
    <property type="term" value="C:nucleus"/>
    <property type="evidence" value="ECO:0007669"/>
    <property type="project" value="TreeGrafter"/>
</dbReference>
<comment type="caution">
    <text evidence="7">The sequence shown here is derived from an EMBL/GenBank/DDBJ whole genome shotgun (WGS) entry which is preliminary data.</text>
</comment>
<keyword evidence="3 7" id="KW-0238">DNA-binding</keyword>
<gene>
    <name evidence="7" type="ORF">LUZ62_058100</name>
</gene>
<name>A0AAV8E5Z2_9POAL</name>
<dbReference type="PANTHER" id="PTHR46684">
    <property type="entry name" value="TRANSCRIPTION FACTOR FAMA"/>
    <property type="match status" value="1"/>
</dbReference>
<reference evidence="7" key="1">
    <citation type="submission" date="2022-08" db="EMBL/GenBank/DDBJ databases">
        <authorList>
            <person name="Marques A."/>
        </authorList>
    </citation>
    <scope>NUCLEOTIDE SEQUENCE</scope>
    <source>
        <strain evidence="7">RhyPub2mFocal</strain>
        <tissue evidence="7">Leaves</tissue>
    </source>
</reference>
<dbReference type="SMART" id="SM00353">
    <property type="entry name" value="HLH"/>
    <property type="match status" value="1"/>
</dbReference>